<protein>
    <recommendedName>
        <fullName evidence="2">DUF5723 domain-containing protein</fullName>
    </recommendedName>
</protein>
<keyword evidence="4" id="KW-1185">Reference proteome</keyword>
<gene>
    <name evidence="3" type="ORF">CRYO30217_01459</name>
</gene>
<organism evidence="3 4">
    <name type="scientific">Parvicella tangerina</name>
    <dbReference type="NCBI Taxonomy" id="2829795"/>
    <lineage>
        <taxon>Bacteria</taxon>
        <taxon>Pseudomonadati</taxon>
        <taxon>Bacteroidota</taxon>
        <taxon>Flavobacteriia</taxon>
        <taxon>Flavobacteriales</taxon>
        <taxon>Parvicellaceae</taxon>
        <taxon>Parvicella</taxon>
    </lineage>
</organism>
<dbReference type="Proteomes" id="UP000683507">
    <property type="component" value="Chromosome"/>
</dbReference>
<proteinExistence type="predicted"/>
<evidence type="ECO:0000313" key="4">
    <source>
        <dbReference type="Proteomes" id="UP000683507"/>
    </source>
</evidence>
<feature type="signal peptide" evidence="1">
    <location>
        <begin position="1"/>
        <end position="20"/>
    </location>
</feature>
<dbReference type="AlphaFoldDB" id="A0A916NH60"/>
<accession>A0A916NH60</accession>
<reference evidence="3" key="1">
    <citation type="submission" date="2021-04" db="EMBL/GenBank/DDBJ databases">
        <authorList>
            <person name="Rodrigo-Torres L."/>
            <person name="Arahal R. D."/>
            <person name="Lucena T."/>
        </authorList>
    </citation>
    <scope>NUCLEOTIDE SEQUENCE</scope>
    <source>
        <strain evidence="3">AS29M-1</strain>
    </source>
</reference>
<name>A0A916NH60_9FLAO</name>
<dbReference type="Pfam" id="PF18990">
    <property type="entry name" value="DUF5723"/>
    <property type="match status" value="1"/>
</dbReference>
<dbReference type="KEGG" id="ptan:CRYO30217_01459"/>
<evidence type="ECO:0000313" key="3">
    <source>
        <dbReference type="EMBL" id="CAG5080843.1"/>
    </source>
</evidence>
<sequence length="495" mass="54092">MKKILTLLLLAGAISSSAQYEISSFTSTGRGGATSFVTDYQACGINPANLGWDAEFEEKRFTMGLTEMTFSIHSEALTKDELRQEFKTIIQNKSTADWTIDEKRQAGKDFANSGFAINGDLGSFGFAFNSEAFGGIAFRINDNFNTYTRLNETTSDMIFMGKFSSYFDSLVYVDPSSMDTTIIENYNMQDPDSIQNVANGFANVPNMIGEILNGSEMRLSWTREYNLSYGRKIFGKDDVIEIFGGIGLKYIQGFAMIDIQSVDNDLTAFSSVTPFFNIDYGSASAQNPSTTTQSGALPNSVGGGFGMDFGLDLLIKNKLKIAMAVTNIGSMTWKGNVYSMKDTLVIDTYSEGLNNYNVLQTIGDLSGDDGVFSWDGEKELTQKLNTNFRFGASFLIGEIAQVGVDVIAPMNDESPASLEKAIIGFGGDVKPIPWLRLSAGFMTGGNYDFSIPLGLTVITQKGTWEAGIASRDAITFFTQNGPTLSLSTGFMRFRF</sequence>
<feature type="chain" id="PRO_5036860683" description="DUF5723 domain-containing protein" evidence="1">
    <location>
        <begin position="21"/>
        <end position="495"/>
    </location>
</feature>
<feature type="domain" description="DUF5723" evidence="2">
    <location>
        <begin position="212"/>
        <end position="396"/>
    </location>
</feature>
<keyword evidence="1" id="KW-0732">Signal</keyword>
<evidence type="ECO:0000256" key="1">
    <source>
        <dbReference type="SAM" id="SignalP"/>
    </source>
</evidence>
<dbReference type="EMBL" id="OU015584">
    <property type="protein sequence ID" value="CAG5080843.1"/>
    <property type="molecule type" value="Genomic_DNA"/>
</dbReference>
<evidence type="ECO:0000259" key="2">
    <source>
        <dbReference type="Pfam" id="PF18990"/>
    </source>
</evidence>
<dbReference type="InterPro" id="IPR043781">
    <property type="entry name" value="DUF5723"/>
</dbReference>
<dbReference type="RefSeq" id="WP_258541659.1">
    <property type="nucleotide sequence ID" value="NZ_OU015584.1"/>
</dbReference>